<protein>
    <submittedName>
        <fullName evidence="3">Phosphonate ABC transporter substrate-binding protein</fullName>
    </submittedName>
</protein>
<keyword evidence="4" id="KW-1185">Reference proteome</keyword>
<dbReference type="InterPro" id="IPR017797">
    <property type="entry name" value="Phosphnate-bd"/>
</dbReference>
<dbReference type="InterPro" id="IPR005770">
    <property type="entry name" value="PhnD"/>
</dbReference>
<evidence type="ECO:0000313" key="4">
    <source>
        <dbReference type="Proteomes" id="UP000832034"/>
    </source>
</evidence>
<keyword evidence="2" id="KW-0732">Signal</keyword>
<comment type="similarity">
    <text evidence="1">Belongs to the phosphate/phosphite/phosphonate binding protein family.</text>
</comment>
<dbReference type="NCBIfam" id="TIGR03431">
    <property type="entry name" value="PhnD"/>
    <property type="match status" value="1"/>
</dbReference>
<dbReference type="RefSeq" id="WP_019959030.1">
    <property type="nucleotide sequence ID" value="NZ_CP091512.1"/>
</dbReference>
<name>A0ABY4E7T9_VITST</name>
<dbReference type="Proteomes" id="UP000832034">
    <property type="component" value="Chromosome"/>
</dbReference>
<sequence>MSIQTLQKWVGLSVMAMGLAACGGKTPETSDTAEQAKAIKDATGIPKVVQFGIINTESSQNLRSTWEPFLAEMSQKTGLDIKPFFASDYAGVIQAMRFQKIDLAWYGNKSAMEAVDRANGEVFAQTVNNDGTTGYHSLMIVNIDSPYMTEQDVLKNASKLTFGNGDPNSTSGNLVPGYYVFAKNGVDSSTAFKRTLNANHESNAMAVANKQVDVATFNSEGWAFMEQKNPDIVKKLKIVWTSPEIPSDPLVWRKDMDDEVKIKLKDFFLSYGSTPEEKKILDDLGWSKFKDSNNDQLKPIRELEAFKKQAAEKKAA</sequence>
<evidence type="ECO:0000313" key="3">
    <source>
        <dbReference type="EMBL" id="UOO91514.1"/>
    </source>
</evidence>
<evidence type="ECO:0000256" key="1">
    <source>
        <dbReference type="ARBA" id="ARBA00007162"/>
    </source>
</evidence>
<organism evidence="3 4">
    <name type="scientific">Vitreoscilla stercoraria</name>
    <dbReference type="NCBI Taxonomy" id="61"/>
    <lineage>
        <taxon>Bacteria</taxon>
        <taxon>Pseudomonadati</taxon>
        <taxon>Pseudomonadota</taxon>
        <taxon>Betaproteobacteria</taxon>
        <taxon>Neisseriales</taxon>
        <taxon>Neisseriaceae</taxon>
        <taxon>Vitreoscilla</taxon>
    </lineage>
</organism>
<evidence type="ECO:0000256" key="2">
    <source>
        <dbReference type="ARBA" id="ARBA00022729"/>
    </source>
</evidence>
<dbReference type="SUPFAM" id="SSF53850">
    <property type="entry name" value="Periplasmic binding protein-like II"/>
    <property type="match status" value="1"/>
</dbReference>
<dbReference type="PANTHER" id="PTHR35841:SF1">
    <property type="entry name" value="PHOSPHONATES-BINDING PERIPLASMIC PROTEIN"/>
    <property type="match status" value="1"/>
</dbReference>
<dbReference type="EMBL" id="CP091512">
    <property type="protein sequence ID" value="UOO91514.1"/>
    <property type="molecule type" value="Genomic_DNA"/>
</dbReference>
<dbReference type="PANTHER" id="PTHR35841">
    <property type="entry name" value="PHOSPHONATES-BINDING PERIPLASMIC PROTEIN"/>
    <property type="match status" value="1"/>
</dbReference>
<proteinExistence type="inferred from homology"/>
<dbReference type="NCBIfam" id="TIGR01098">
    <property type="entry name" value="3A0109s03R"/>
    <property type="match status" value="1"/>
</dbReference>
<gene>
    <name evidence="3" type="primary">phnD</name>
    <name evidence="3" type="ORF">LVJ81_07500</name>
</gene>
<reference evidence="3" key="1">
    <citation type="submission" date="2021-12" db="EMBL/GenBank/DDBJ databases">
        <authorList>
            <person name="Veyrier F.J."/>
        </authorList>
    </citation>
    <scope>NUCLEOTIDE SEQUENCE</scope>
    <source>
        <strain evidence="3">SAG 1488-6</strain>
    </source>
</reference>
<accession>A0ABY4E7T9</accession>
<reference evidence="3" key="2">
    <citation type="journal article" date="2022" name="Res Sq">
        <title>Evolution of multicellular longitudinally dividing oral cavity symbionts (Neisseriaceae).</title>
        <authorList>
            <person name="Nyongesa S."/>
            <person name="Weber P."/>
            <person name="Bernet E."/>
            <person name="Pullido F."/>
            <person name="Nieckarz M."/>
            <person name="Delaby M."/>
            <person name="Nieves C."/>
            <person name="Viehboeck T."/>
            <person name="Krause N."/>
            <person name="Rivera-Millot A."/>
            <person name="Nakamura A."/>
            <person name="Vischer N."/>
            <person name="VanNieuwenhze M."/>
            <person name="Brun Y."/>
            <person name="Cava F."/>
            <person name="Bulgheresi S."/>
            <person name="Veyrier F."/>
        </authorList>
    </citation>
    <scope>NUCLEOTIDE SEQUENCE</scope>
    <source>
        <strain evidence="3">SAG 1488-6</strain>
    </source>
</reference>
<dbReference type="Pfam" id="PF12974">
    <property type="entry name" value="Phosphonate-bd"/>
    <property type="match status" value="1"/>
</dbReference>
<dbReference type="Gene3D" id="3.40.190.10">
    <property type="entry name" value="Periplasmic binding protein-like II"/>
    <property type="match status" value="2"/>
</dbReference>